<comment type="subcellular location">
    <subcellularLocation>
        <location evidence="1">Nucleus</location>
        <location evidence="1">Nucleolus</location>
    </subcellularLocation>
</comment>
<feature type="compositionally biased region" description="Basic and acidic residues" evidence="5">
    <location>
        <begin position="73"/>
        <end position="105"/>
    </location>
</feature>
<keyword evidence="4" id="KW-0539">Nucleus</keyword>
<dbReference type="PANTHER" id="PTHR14577">
    <property type="entry name" value="NUCLEOLAR PROTEIN 12"/>
    <property type="match status" value="1"/>
</dbReference>
<gene>
    <name evidence="6" type="ORF">PDEL0327_LOCUS343</name>
</gene>
<accession>A0A7S0T959</accession>
<organism evidence="6">
    <name type="scientific">Pseudo-nitzschia delicatissima</name>
    <dbReference type="NCBI Taxonomy" id="44447"/>
    <lineage>
        <taxon>Eukaryota</taxon>
        <taxon>Sar</taxon>
        <taxon>Stramenopiles</taxon>
        <taxon>Ochrophyta</taxon>
        <taxon>Bacillariophyta</taxon>
        <taxon>Bacillariophyceae</taxon>
        <taxon>Bacillariophycidae</taxon>
        <taxon>Bacillariales</taxon>
        <taxon>Bacillariaceae</taxon>
        <taxon>Pseudo-nitzschia</taxon>
    </lineage>
</organism>
<feature type="compositionally biased region" description="Basic residues" evidence="5">
    <location>
        <begin position="252"/>
        <end position="261"/>
    </location>
</feature>
<evidence type="ECO:0000256" key="4">
    <source>
        <dbReference type="ARBA" id="ARBA00023242"/>
    </source>
</evidence>
<protein>
    <recommendedName>
        <fullName evidence="7">Nucleolar protein 12</fullName>
    </recommendedName>
</protein>
<feature type="compositionally biased region" description="Basic and acidic residues" evidence="5">
    <location>
        <begin position="123"/>
        <end position="144"/>
    </location>
</feature>
<proteinExistence type="inferred from homology"/>
<dbReference type="Pfam" id="PF09805">
    <property type="entry name" value="Nop25"/>
    <property type="match status" value="1"/>
</dbReference>
<comment type="similarity">
    <text evidence="2">Belongs to the RRP17 family.</text>
</comment>
<dbReference type="PANTHER" id="PTHR14577:SF0">
    <property type="entry name" value="NUCLEOLAR PROTEIN 12"/>
    <property type="match status" value="1"/>
</dbReference>
<reference evidence="6" key="1">
    <citation type="submission" date="2021-01" db="EMBL/GenBank/DDBJ databases">
        <authorList>
            <person name="Corre E."/>
            <person name="Pelletier E."/>
            <person name="Niang G."/>
            <person name="Scheremetjew M."/>
            <person name="Finn R."/>
            <person name="Kale V."/>
            <person name="Holt S."/>
            <person name="Cochrane G."/>
            <person name="Meng A."/>
            <person name="Brown T."/>
            <person name="Cohen L."/>
        </authorList>
    </citation>
    <scope>NUCLEOTIDE SEQUENCE</scope>
    <source>
        <strain evidence="6">B596</strain>
    </source>
</reference>
<evidence type="ECO:0000256" key="2">
    <source>
        <dbReference type="ARBA" id="ARBA00007175"/>
    </source>
</evidence>
<feature type="compositionally biased region" description="Basic residues" evidence="5">
    <location>
        <begin position="207"/>
        <end position="216"/>
    </location>
</feature>
<evidence type="ECO:0008006" key="7">
    <source>
        <dbReference type="Google" id="ProtNLM"/>
    </source>
</evidence>
<evidence type="ECO:0000256" key="1">
    <source>
        <dbReference type="ARBA" id="ARBA00004604"/>
    </source>
</evidence>
<evidence type="ECO:0000256" key="5">
    <source>
        <dbReference type="SAM" id="MobiDB-lite"/>
    </source>
</evidence>
<dbReference type="EMBL" id="HBFG01000466">
    <property type="protein sequence ID" value="CAD8728654.1"/>
    <property type="molecule type" value="Transcribed_RNA"/>
</dbReference>
<evidence type="ECO:0000313" key="6">
    <source>
        <dbReference type="EMBL" id="CAD8728654.1"/>
    </source>
</evidence>
<dbReference type="AlphaFoldDB" id="A0A7S0T959"/>
<name>A0A7S0T959_9STRA</name>
<feature type="region of interest" description="Disordered" evidence="5">
    <location>
        <begin position="196"/>
        <end position="261"/>
    </location>
</feature>
<feature type="compositionally biased region" description="Acidic residues" evidence="5">
    <location>
        <begin position="112"/>
        <end position="122"/>
    </location>
</feature>
<dbReference type="GO" id="GO:0019843">
    <property type="term" value="F:rRNA binding"/>
    <property type="evidence" value="ECO:0007669"/>
    <property type="project" value="TreeGrafter"/>
</dbReference>
<feature type="region of interest" description="Disordered" evidence="5">
    <location>
        <begin position="1"/>
        <end position="41"/>
    </location>
</feature>
<dbReference type="InterPro" id="IPR019186">
    <property type="entry name" value="Nucleolar_protein_12"/>
</dbReference>
<keyword evidence="3" id="KW-0175">Coiled coil</keyword>
<dbReference type="GO" id="GO:0005730">
    <property type="term" value="C:nucleolus"/>
    <property type="evidence" value="ECO:0007669"/>
    <property type="project" value="UniProtKB-SubCell"/>
</dbReference>
<sequence>MPKPKRGNKRNNDNHKKKEKSKHKMPASMIKRGNKREVVFDAEARRDHLRGFSARKRERRAFGLAMQKVKDRNAKIEMRASEKKGKLERIEEAEKQKEQFMEDNARMNGDLESGDDDDEASEGESKQEKPKDIIDTKVYDDQKTETAWGGQVVVTTSVVALDDDSEDEELEAYNARRQKSVDTAQKQAGNVQKFMDELKGNMPGKKNSGHRAKRKGKDGASDMKGVGGSGNLKIASKLLNRSKDRSVGGAKGGKKGKKRKR</sequence>
<feature type="region of interest" description="Disordered" evidence="5">
    <location>
        <begin position="73"/>
        <end position="146"/>
    </location>
</feature>
<evidence type="ECO:0000256" key="3">
    <source>
        <dbReference type="ARBA" id="ARBA00023054"/>
    </source>
</evidence>